<dbReference type="Proteomes" id="UP000426857">
    <property type="component" value="Chromosome"/>
</dbReference>
<dbReference type="EMBL" id="CP046322">
    <property type="protein sequence ID" value="QGS34067.1"/>
    <property type="molecule type" value="Genomic_DNA"/>
</dbReference>
<evidence type="ECO:0000313" key="1">
    <source>
        <dbReference type="EMBL" id="QGS34067.1"/>
    </source>
</evidence>
<reference evidence="1 2" key="1">
    <citation type="submission" date="2019-11" db="EMBL/GenBank/DDBJ databases">
        <title>FDA dAtabase for Regulatory Grade micrObial Sequences (FDA-ARGOS): Supporting development and validation of Infectious Disease Dx tests.</title>
        <authorList>
            <person name="Kerrigan L."/>
            <person name="Long C."/>
            <person name="Tallon L."/>
            <person name="Sadzewicz L."/>
            <person name="Vavikolanu K."/>
            <person name="Mehta A."/>
            <person name="Aluvathingal J."/>
            <person name="Nadendla S."/>
            <person name="Yan Y."/>
            <person name="Sichtig H."/>
        </authorList>
    </citation>
    <scope>NUCLEOTIDE SEQUENCE [LARGE SCALE GENOMIC DNA]</scope>
    <source>
        <strain evidence="1 2">FDAARGOS_674</strain>
    </source>
</reference>
<dbReference type="InterPro" id="IPR057369">
    <property type="entry name" value="VG15"/>
</dbReference>
<protein>
    <recommendedName>
        <fullName evidence="3">Phage head morphogenesis domain-containing protein</fullName>
    </recommendedName>
</protein>
<dbReference type="RefSeq" id="WP_155867855.1">
    <property type="nucleotide sequence ID" value="NZ_CP046322.1"/>
</dbReference>
<gene>
    <name evidence="1" type="ORF">FOB82_03005</name>
</gene>
<name>A0A6B8TB27_9CORY</name>
<dbReference type="KEGG" id="cxe:FOB82_03005"/>
<proteinExistence type="predicted"/>
<evidence type="ECO:0008006" key="3">
    <source>
        <dbReference type="Google" id="ProtNLM"/>
    </source>
</evidence>
<evidence type="ECO:0000313" key="2">
    <source>
        <dbReference type="Proteomes" id="UP000426857"/>
    </source>
</evidence>
<accession>A0A6B8TB27</accession>
<dbReference type="AlphaFoldDB" id="A0A6B8TB27"/>
<sequence length="270" mass="29930">MQDREKRMRREIAAIVTDHGVPDDTSGAVALSEKLQPVVEKYRREFYRADVAQMGSDMAALGLEVAPAKMRGYDAHATVDAITRAIGMGDKPSRMVIDLLDDVTGELVAESVAAFAFPNHPGVLDKVVARVTATLLRHARKAGRDAVADTARLGRVRDAALKRPIGKRIGYARVMTGRETCPWCAMLASRGPVYTEDTVTRRADGRRYHDGCDCRAVLVVENSPWEGEAAYKRLEREWRAATWDADPGETVFRRFGQRLRDGDVFADIAE</sequence>
<dbReference type="Pfam" id="PF25310">
    <property type="entry name" value="VG15"/>
    <property type="match status" value="1"/>
</dbReference>
<organism evidence="1 2">
    <name type="scientific">Corynebacterium xerosis</name>
    <dbReference type="NCBI Taxonomy" id="1725"/>
    <lineage>
        <taxon>Bacteria</taxon>
        <taxon>Bacillati</taxon>
        <taxon>Actinomycetota</taxon>
        <taxon>Actinomycetes</taxon>
        <taxon>Mycobacteriales</taxon>
        <taxon>Corynebacteriaceae</taxon>
        <taxon>Corynebacterium</taxon>
    </lineage>
</organism>